<dbReference type="OMA" id="LTANIMW"/>
<evidence type="ECO:0000313" key="2">
    <source>
        <dbReference type="EMBL" id="EKX37932.1"/>
    </source>
</evidence>
<protein>
    <submittedName>
        <fullName evidence="2 3">Uncharacterized protein</fullName>
    </submittedName>
</protein>
<reference evidence="2 4" key="1">
    <citation type="journal article" date="2012" name="Nature">
        <title>Algal genomes reveal evolutionary mosaicism and the fate of nucleomorphs.</title>
        <authorList>
            <consortium name="DOE Joint Genome Institute"/>
            <person name="Curtis B.A."/>
            <person name="Tanifuji G."/>
            <person name="Burki F."/>
            <person name="Gruber A."/>
            <person name="Irimia M."/>
            <person name="Maruyama S."/>
            <person name="Arias M.C."/>
            <person name="Ball S.G."/>
            <person name="Gile G.H."/>
            <person name="Hirakawa Y."/>
            <person name="Hopkins J.F."/>
            <person name="Kuo A."/>
            <person name="Rensing S.A."/>
            <person name="Schmutz J."/>
            <person name="Symeonidi A."/>
            <person name="Elias M."/>
            <person name="Eveleigh R.J."/>
            <person name="Herman E.K."/>
            <person name="Klute M.J."/>
            <person name="Nakayama T."/>
            <person name="Obornik M."/>
            <person name="Reyes-Prieto A."/>
            <person name="Armbrust E.V."/>
            <person name="Aves S.J."/>
            <person name="Beiko R.G."/>
            <person name="Coutinho P."/>
            <person name="Dacks J.B."/>
            <person name="Durnford D.G."/>
            <person name="Fast N.M."/>
            <person name="Green B.R."/>
            <person name="Grisdale C.J."/>
            <person name="Hempel F."/>
            <person name="Henrissat B."/>
            <person name="Hoppner M.P."/>
            <person name="Ishida K."/>
            <person name="Kim E."/>
            <person name="Koreny L."/>
            <person name="Kroth P.G."/>
            <person name="Liu Y."/>
            <person name="Malik S.B."/>
            <person name="Maier U.G."/>
            <person name="McRose D."/>
            <person name="Mock T."/>
            <person name="Neilson J.A."/>
            <person name="Onodera N.T."/>
            <person name="Poole A.M."/>
            <person name="Pritham E.J."/>
            <person name="Richards T.A."/>
            <person name="Rocap G."/>
            <person name="Roy S.W."/>
            <person name="Sarai C."/>
            <person name="Schaack S."/>
            <person name="Shirato S."/>
            <person name="Slamovits C.H."/>
            <person name="Spencer D.F."/>
            <person name="Suzuki S."/>
            <person name="Worden A.Z."/>
            <person name="Zauner S."/>
            <person name="Barry K."/>
            <person name="Bell C."/>
            <person name="Bharti A.K."/>
            <person name="Crow J.A."/>
            <person name="Grimwood J."/>
            <person name="Kramer R."/>
            <person name="Lindquist E."/>
            <person name="Lucas S."/>
            <person name="Salamov A."/>
            <person name="McFadden G.I."/>
            <person name="Lane C.E."/>
            <person name="Keeling P.J."/>
            <person name="Gray M.W."/>
            <person name="Grigoriev I.V."/>
            <person name="Archibald J.M."/>
        </authorList>
    </citation>
    <scope>NUCLEOTIDE SEQUENCE</scope>
    <source>
        <strain evidence="2 4">CCMP2712</strain>
    </source>
</reference>
<dbReference type="PANTHER" id="PTHR35126:SF1">
    <property type="entry name" value="DUF3067 DOMAIN-CONTAINING PROTEIN"/>
    <property type="match status" value="1"/>
</dbReference>
<keyword evidence="1" id="KW-0732">Signal</keyword>
<gene>
    <name evidence="2" type="ORF">GUITHDRAFT_97095</name>
</gene>
<dbReference type="EMBL" id="JH993053">
    <property type="protein sequence ID" value="EKX37932.1"/>
    <property type="molecule type" value="Genomic_DNA"/>
</dbReference>
<feature type="chain" id="PRO_5008770257" evidence="1">
    <location>
        <begin position="21"/>
        <end position="205"/>
    </location>
</feature>
<reference evidence="4" key="2">
    <citation type="submission" date="2012-11" db="EMBL/GenBank/DDBJ databases">
        <authorList>
            <person name="Kuo A."/>
            <person name="Curtis B.A."/>
            <person name="Tanifuji G."/>
            <person name="Burki F."/>
            <person name="Gruber A."/>
            <person name="Irimia M."/>
            <person name="Maruyama S."/>
            <person name="Arias M.C."/>
            <person name="Ball S.G."/>
            <person name="Gile G.H."/>
            <person name="Hirakawa Y."/>
            <person name="Hopkins J.F."/>
            <person name="Rensing S.A."/>
            <person name="Schmutz J."/>
            <person name="Symeonidi A."/>
            <person name="Elias M."/>
            <person name="Eveleigh R.J."/>
            <person name="Herman E.K."/>
            <person name="Klute M.J."/>
            <person name="Nakayama T."/>
            <person name="Obornik M."/>
            <person name="Reyes-Prieto A."/>
            <person name="Armbrust E.V."/>
            <person name="Aves S.J."/>
            <person name="Beiko R.G."/>
            <person name="Coutinho P."/>
            <person name="Dacks J.B."/>
            <person name="Durnford D.G."/>
            <person name="Fast N.M."/>
            <person name="Green B.R."/>
            <person name="Grisdale C."/>
            <person name="Hempe F."/>
            <person name="Henrissat B."/>
            <person name="Hoppner M.P."/>
            <person name="Ishida K.-I."/>
            <person name="Kim E."/>
            <person name="Koreny L."/>
            <person name="Kroth P.G."/>
            <person name="Liu Y."/>
            <person name="Malik S.-B."/>
            <person name="Maier U.G."/>
            <person name="McRose D."/>
            <person name="Mock T."/>
            <person name="Neilson J.A."/>
            <person name="Onodera N.T."/>
            <person name="Poole A.M."/>
            <person name="Pritham E.J."/>
            <person name="Richards T.A."/>
            <person name="Rocap G."/>
            <person name="Roy S.W."/>
            <person name="Sarai C."/>
            <person name="Schaack S."/>
            <person name="Shirato S."/>
            <person name="Slamovits C.H."/>
            <person name="Spencer D.F."/>
            <person name="Suzuki S."/>
            <person name="Worden A.Z."/>
            <person name="Zauner S."/>
            <person name="Barry K."/>
            <person name="Bell C."/>
            <person name="Bharti A.K."/>
            <person name="Crow J.A."/>
            <person name="Grimwood J."/>
            <person name="Kramer R."/>
            <person name="Lindquist E."/>
            <person name="Lucas S."/>
            <person name="Salamov A."/>
            <person name="McFadden G.I."/>
            <person name="Lane C.E."/>
            <person name="Keeling P.J."/>
            <person name="Gray M.W."/>
            <person name="Grigoriev I.V."/>
            <person name="Archibald J.M."/>
        </authorList>
    </citation>
    <scope>NUCLEOTIDE SEQUENCE</scope>
    <source>
        <strain evidence="4">CCMP2712</strain>
    </source>
</reference>
<dbReference type="GeneID" id="17294720"/>
<dbReference type="eggNOG" id="ENOG502S9WY">
    <property type="taxonomic scope" value="Eukaryota"/>
</dbReference>
<keyword evidence="4" id="KW-1185">Reference proteome</keyword>
<feature type="signal peptide" evidence="1">
    <location>
        <begin position="1"/>
        <end position="20"/>
    </location>
</feature>
<evidence type="ECO:0000256" key="1">
    <source>
        <dbReference type="SAM" id="SignalP"/>
    </source>
</evidence>
<name>L1IPD9_GUITC</name>
<accession>L1IPD9</accession>
<evidence type="ECO:0000313" key="3">
    <source>
        <dbReference type="EnsemblProtists" id="EKX37932"/>
    </source>
</evidence>
<reference evidence="3" key="3">
    <citation type="submission" date="2015-06" db="UniProtKB">
        <authorList>
            <consortium name="EnsemblProtists"/>
        </authorList>
    </citation>
    <scope>IDENTIFICATION</scope>
</reference>
<dbReference type="PANTHER" id="PTHR35126">
    <property type="entry name" value="SLR0598 PROTEIN"/>
    <property type="match status" value="1"/>
</dbReference>
<sequence>MVAQRCKALALVLLLQLADGFTFPLLPATYSRRPVTANARRCKVSPMYSSYRMSANNDADDASANAYDEESIEAFRSLMQQSWKGKKSESKEFDGYAFRDLIVEKWGVPYDVQIKREYFLGKPMIFFNVMWKWCGQQSFPLTETEYLEHLQFLAELCVKWDRVDLLKEEIAKCRKRPNGYFGYAVALPLDLPQEVMNELDIPEGR</sequence>
<dbReference type="RefSeq" id="XP_005824912.1">
    <property type="nucleotide sequence ID" value="XM_005824855.1"/>
</dbReference>
<dbReference type="Proteomes" id="UP000011087">
    <property type="component" value="Unassembled WGS sequence"/>
</dbReference>
<dbReference type="PaxDb" id="55529-EKX37932"/>
<dbReference type="OrthoDB" id="5234at2759"/>
<dbReference type="InterPro" id="IPR021420">
    <property type="entry name" value="DUF3067"/>
</dbReference>
<dbReference type="Gene3D" id="3.30.428.40">
    <property type="entry name" value="Protein of unknown function DUF3067"/>
    <property type="match status" value="1"/>
</dbReference>
<dbReference type="KEGG" id="gtt:GUITHDRAFT_97095"/>
<dbReference type="AlphaFoldDB" id="L1IPD9"/>
<dbReference type="STRING" id="905079.L1IPD9"/>
<organism evidence="2">
    <name type="scientific">Guillardia theta (strain CCMP2712)</name>
    <name type="common">Cryptophyte</name>
    <dbReference type="NCBI Taxonomy" id="905079"/>
    <lineage>
        <taxon>Eukaryota</taxon>
        <taxon>Cryptophyceae</taxon>
        <taxon>Pyrenomonadales</taxon>
        <taxon>Geminigeraceae</taxon>
        <taxon>Guillardia</taxon>
    </lineage>
</organism>
<dbReference type="HOGENOM" id="CLU_1339740_0_0_1"/>
<dbReference type="EnsemblProtists" id="EKX37932">
    <property type="protein sequence ID" value="EKX37932"/>
    <property type="gene ID" value="GUITHDRAFT_97095"/>
</dbReference>
<proteinExistence type="predicted"/>
<evidence type="ECO:0000313" key="4">
    <source>
        <dbReference type="Proteomes" id="UP000011087"/>
    </source>
</evidence>
<dbReference type="Pfam" id="PF11267">
    <property type="entry name" value="DUF3067"/>
    <property type="match status" value="1"/>
</dbReference>